<name>A0A4Q4N0R1_ALTAL</name>
<feature type="region of interest" description="Disordered" evidence="1">
    <location>
        <begin position="576"/>
        <end position="612"/>
    </location>
</feature>
<reference evidence="3" key="1">
    <citation type="journal article" date="2019" name="bioRxiv">
        <title>Genomics, evolutionary history and diagnostics of the Alternaria alternata species group including apple and Asian pear pathotypes.</title>
        <authorList>
            <person name="Armitage A.D."/>
            <person name="Cockerton H.M."/>
            <person name="Sreenivasaprasad S."/>
            <person name="Woodhall J.W."/>
            <person name="Lane C.R."/>
            <person name="Harrison R.J."/>
            <person name="Clarkson J.P."/>
        </authorList>
    </citation>
    <scope>NUCLEOTIDE SEQUENCE [LARGE SCALE GENOMIC DNA]</scope>
    <source>
        <strain evidence="3">FERA 1177</strain>
    </source>
</reference>
<dbReference type="Proteomes" id="UP000291422">
    <property type="component" value="Unassembled WGS sequence"/>
</dbReference>
<dbReference type="EMBL" id="PDXD01000063">
    <property type="protein sequence ID" value="RYN65582.1"/>
    <property type="molecule type" value="Genomic_DNA"/>
</dbReference>
<evidence type="ECO:0000313" key="2">
    <source>
        <dbReference type="EMBL" id="RYN65582.1"/>
    </source>
</evidence>
<proteinExistence type="predicted"/>
<dbReference type="VEuPathDB" id="FungiDB:CC77DRAFT_594087"/>
<organism evidence="2 3">
    <name type="scientific">Alternaria alternata</name>
    <name type="common">Alternaria rot fungus</name>
    <name type="synonym">Torula alternata</name>
    <dbReference type="NCBI Taxonomy" id="5599"/>
    <lineage>
        <taxon>Eukaryota</taxon>
        <taxon>Fungi</taxon>
        <taxon>Dikarya</taxon>
        <taxon>Ascomycota</taxon>
        <taxon>Pezizomycotina</taxon>
        <taxon>Dothideomycetes</taxon>
        <taxon>Pleosporomycetidae</taxon>
        <taxon>Pleosporales</taxon>
        <taxon>Pleosporineae</taxon>
        <taxon>Pleosporaceae</taxon>
        <taxon>Alternaria</taxon>
        <taxon>Alternaria sect. Alternaria</taxon>
        <taxon>Alternaria alternata complex</taxon>
    </lineage>
</organism>
<sequence length="699" mass="77885">MPVQAGGCSEESSDCAITNIRALVDVQTQSQRLVPGGHYIHNQQISGSATVHNGDIYNIGSPEDVAKETANLCSTIAEAETACKALCELIDRTRNVTIDIQLLSRDLNDISTVTGTLYACLNDNNDFVESVVWAALSGDLAKVVTSSLSIIEDLKARVKDVDSFGKGDLNAIARDGKEHLRPGLGKEEVDGLRKCLTSYKATMNMAISMASLCQSHMTRIEIRDHHTRLERLLQALEDEKAAQLPPAQSHQAVDRSTVRVDEAYALRHYLGSAASVVSDVTMRDSPSMQVSSCIESESFGESQSYVTAPTAIGWVDASSRSQSFIPCLPLICWYSAAGIACTTKHIKMSTEVRHLWNDHAWGKGQGPNHRLPDACQQCKRLFLTQESLEKHVQGIAPQGPCRVLSSVELEELNREPSRHGISLECREDVDMIRRYIMKEMKGDLPALRHGDVEKLLKQRVDFDVLKQRVDSNVSLYINGSNTTEKIARSQLWRWYLIFKKLRPDDEVPKNPFIPAQRLAGSEERPGADVRRIFTHFFDQERIEGCLPKLDDDQRTVLGRVFLDTLEMLGANQANGRHWSVQTGRDPRKRQKIFPPEDHGPPPDSTDPTLAPAPISVEFPSSIPNPVQVQHPTCTLPEVQNQLLPQTPSSVPRSFILSAGNLWLLQQQEQEQQLQWQQEAEDAHCLFPTSGFDYINLSTD</sequence>
<gene>
    <name evidence="2" type="ORF">AA0117_g12067</name>
</gene>
<protein>
    <submittedName>
        <fullName evidence="2">Uncharacterized protein</fullName>
    </submittedName>
</protein>
<dbReference type="AlphaFoldDB" id="A0A4Q4N0R1"/>
<comment type="caution">
    <text evidence="2">The sequence shown here is derived from an EMBL/GenBank/DDBJ whole genome shotgun (WGS) entry which is preliminary data.</text>
</comment>
<evidence type="ECO:0000256" key="1">
    <source>
        <dbReference type="SAM" id="MobiDB-lite"/>
    </source>
</evidence>
<accession>A0A4Q4N0R1</accession>
<evidence type="ECO:0000313" key="3">
    <source>
        <dbReference type="Proteomes" id="UP000291422"/>
    </source>
</evidence>